<dbReference type="PANTHER" id="PTHR32060:SF30">
    <property type="entry name" value="CARBOXY-TERMINAL PROCESSING PROTEASE CTPA"/>
    <property type="match status" value="1"/>
</dbReference>
<dbReference type="SUPFAM" id="SSF52096">
    <property type="entry name" value="ClpP/crotonase"/>
    <property type="match status" value="1"/>
</dbReference>
<feature type="domain" description="PDZ" evidence="8">
    <location>
        <begin position="84"/>
        <end position="152"/>
    </location>
</feature>
<keyword evidence="7" id="KW-0732">Signal</keyword>
<dbReference type="InterPro" id="IPR029045">
    <property type="entry name" value="ClpP/crotonase-like_dom_sf"/>
</dbReference>
<feature type="region of interest" description="Disordered" evidence="6">
    <location>
        <begin position="377"/>
        <end position="399"/>
    </location>
</feature>
<dbReference type="Gene3D" id="2.30.42.10">
    <property type="match status" value="1"/>
</dbReference>
<accession>A0ABW5BLG8</accession>
<dbReference type="PANTHER" id="PTHR32060">
    <property type="entry name" value="TAIL-SPECIFIC PROTEASE"/>
    <property type="match status" value="1"/>
</dbReference>
<keyword evidence="10" id="KW-1185">Reference proteome</keyword>
<evidence type="ECO:0000313" key="9">
    <source>
        <dbReference type="EMBL" id="MFD2206737.1"/>
    </source>
</evidence>
<dbReference type="Pfam" id="PF03572">
    <property type="entry name" value="Peptidase_S41"/>
    <property type="match status" value="1"/>
</dbReference>
<dbReference type="SMART" id="SM00245">
    <property type="entry name" value="TSPc"/>
    <property type="match status" value="1"/>
</dbReference>
<keyword evidence="4 5" id="KW-0720">Serine protease</keyword>
<dbReference type="Gene3D" id="3.90.226.10">
    <property type="entry name" value="2-enoyl-CoA Hydratase, Chain A, domain 1"/>
    <property type="match status" value="1"/>
</dbReference>
<evidence type="ECO:0000313" key="10">
    <source>
        <dbReference type="Proteomes" id="UP001597294"/>
    </source>
</evidence>
<dbReference type="CDD" id="cd06782">
    <property type="entry name" value="cpPDZ_CPP-like"/>
    <property type="match status" value="1"/>
</dbReference>
<protein>
    <submittedName>
        <fullName evidence="9">S41 family peptidase</fullName>
    </submittedName>
</protein>
<dbReference type="InterPro" id="IPR036034">
    <property type="entry name" value="PDZ_sf"/>
</dbReference>
<dbReference type="SUPFAM" id="SSF50156">
    <property type="entry name" value="PDZ domain-like"/>
    <property type="match status" value="1"/>
</dbReference>
<dbReference type="InterPro" id="IPR001478">
    <property type="entry name" value="PDZ"/>
</dbReference>
<reference evidence="10" key="1">
    <citation type="journal article" date="2019" name="Int. J. Syst. Evol. Microbiol.">
        <title>The Global Catalogue of Microorganisms (GCM) 10K type strain sequencing project: providing services to taxonomists for standard genome sequencing and annotation.</title>
        <authorList>
            <consortium name="The Broad Institute Genomics Platform"/>
            <consortium name="The Broad Institute Genome Sequencing Center for Infectious Disease"/>
            <person name="Wu L."/>
            <person name="Ma J."/>
        </authorList>
    </citation>
    <scope>NUCLEOTIDE SEQUENCE [LARGE SCALE GENOMIC DNA]</scope>
    <source>
        <strain evidence="10">CGMCC 4.7192</strain>
    </source>
</reference>
<feature type="chain" id="PRO_5046873398" evidence="7">
    <location>
        <begin position="24"/>
        <end position="431"/>
    </location>
</feature>
<comment type="similarity">
    <text evidence="1 5">Belongs to the peptidase S41A family.</text>
</comment>
<evidence type="ECO:0000256" key="1">
    <source>
        <dbReference type="ARBA" id="ARBA00009179"/>
    </source>
</evidence>
<feature type="signal peptide" evidence="7">
    <location>
        <begin position="1"/>
        <end position="23"/>
    </location>
</feature>
<dbReference type="RefSeq" id="WP_380252663.1">
    <property type="nucleotide sequence ID" value="NZ_JBHUII010000007.1"/>
</dbReference>
<dbReference type="InterPro" id="IPR005151">
    <property type="entry name" value="Tail-specific_protease"/>
</dbReference>
<evidence type="ECO:0000256" key="7">
    <source>
        <dbReference type="SAM" id="SignalP"/>
    </source>
</evidence>
<sequence length="431" mass="46710">MLSLKKVLLTTAFAIALPTSLVADASVDPRRDTYRQLELFGNVFERIKADYVEEVSDEELIESAIHGMLTRLDPHSSYLTPDSFKDMRVQTRGEFGGLGIEVTMENGFVKVVSPIDDTPAAKAGIEAGDFITHLDGEAVLGLTLQEAVEKMRGKVGSELKISISREGVDSFDVTLERAVIKVRSVRHRVEGNVGYVRVSSFNEQTTPGLEKSIKAIQDELGDKMIGLVLDLRLNPGGLLTEAISVSDAFLEQGEIVSTRGRDNSNAQRFNARSGDLIDGKPLVVLINGGSASASEIVAGALQDHRRAIIMGTRSFGKGSVQTIMPLLGNGAMRLTTSRYYTPSGRSIQAEGIAPDIIVEQAKLETLKNQNLRREADLRGALENKGGTNGDETNEAEDENAEDVKALDYQLDRAVDLLQGISLYSSNNSANN</sequence>
<dbReference type="NCBIfam" id="TIGR00225">
    <property type="entry name" value="prc"/>
    <property type="match status" value="1"/>
</dbReference>
<comment type="caution">
    <text evidence="9">The sequence shown here is derived from an EMBL/GenBank/DDBJ whole genome shotgun (WGS) entry which is preliminary data.</text>
</comment>
<evidence type="ECO:0000256" key="2">
    <source>
        <dbReference type="ARBA" id="ARBA00022670"/>
    </source>
</evidence>
<evidence type="ECO:0000256" key="5">
    <source>
        <dbReference type="RuleBase" id="RU004404"/>
    </source>
</evidence>
<evidence type="ECO:0000256" key="4">
    <source>
        <dbReference type="ARBA" id="ARBA00022825"/>
    </source>
</evidence>
<dbReference type="CDD" id="cd07560">
    <property type="entry name" value="Peptidase_S41_CPP"/>
    <property type="match status" value="1"/>
</dbReference>
<dbReference type="Proteomes" id="UP001597294">
    <property type="component" value="Unassembled WGS sequence"/>
</dbReference>
<proteinExistence type="inferred from homology"/>
<dbReference type="InterPro" id="IPR004447">
    <property type="entry name" value="Peptidase_S41A"/>
</dbReference>
<dbReference type="EMBL" id="JBHUII010000007">
    <property type="protein sequence ID" value="MFD2206737.1"/>
    <property type="molecule type" value="Genomic_DNA"/>
</dbReference>
<dbReference type="Pfam" id="PF22694">
    <property type="entry name" value="CtpB_N-like"/>
    <property type="match status" value="1"/>
</dbReference>
<dbReference type="InterPro" id="IPR055210">
    <property type="entry name" value="CtpA/B_N"/>
</dbReference>
<dbReference type="SMART" id="SM00228">
    <property type="entry name" value="PDZ"/>
    <property type="match status" value="1"/>
</dbReference>
<evidence type="ECO:0000256" key="3">
    <source>
        <dbReference type="ARBA" id="ARBA00022801"/>
    </source>
</evidence>
<keyword evidence="2 5" id="KW-0645">Protease</keyword>
<evidence type="ECO:0000259" key="8">
    <source>
        <dbReference type="PROSITE" id="PS50106"/>
    </source>
</evidence>
<keyword evidence="3 5" id="KW-0378">Hydrolase</keyword>
<dbReference type="PROSITE" id="PS50106">
    <property type="entry name" value="PDZ"/>
    <property type="match status" value="1"/>
</dbReference>
<dbReference type="Pfam" id="PF13180">
    <property type="entry name" value="PDZ_2"/>
    <property type="match status" value="1"/>
</dbReference>
<organism evidence="9 10">
    <name type="scientific">Kiloniella antarctica</name>
    <dbReference type="NCBI Taxonomy" id="1550907"/>
    <lineage>
        <taxon>Bacteria</taxon>
        <taxon>Pseudomonadati</taxon>
        <taxon>Pseudomonadota</taxon>
        <taxon>Alphaproteobacteria</taxon>
        <taxon>Rhodospirillales</taxon>
        <taxon>Kiloniellaceae</taxon>
        <taxon>Kiloniella</taxon>
    </lineage>
</organism>
<gene>
    <name evidence="9" type="ORF">ACFSKO_13990</name>
</gene>
<dbReference type="Gene3D" id="3.30.750.44">
    <property type="match status" value="1"/>
</dbReference>
<evidence type="ECO:0000256" key="6">
    <source>
        <dbReference type="SAM" id="MobiDB-lite"/>
    </source>
</evidence>
<name>A0ABW5BLG8_9PROT</name>